<evidence type="ECO:0000313" key="3">
    <source>
        <dbReference type="EMBL" id="CAK0849497.1"/>
    </source>
</evidence>
<reference evidence="3" key="1">
    <citation type="submission" date="2023-10" db="EMBL/GenBank/DDBJ databases">
        <authorList>
            <person name="Chen Y."/>
            <person name="Shah S."/>
            <person name="Dougan E. K."/>
            <person name="Thang M."/>
            <person name="Chan C."/>
        </authorList>
    </citation>
    <scope>NUCLEOTIDE SEQUENCE [LARGE SCALE GENOMIC DNA]</scope>
</reference>
<organism evidence="3 4">
    <name type="scientific">Prorocentrum cordatum</name>
    <dbReference type="NCBI Taxonomy" id="2364126"/>
    <lineage>
        <taxon>Eukaryota</taxon>
        <taxon>Sar</taxon>
        <taxon>Alveolata</taxon>
        <taxon>Dinophyceae</taxon>
        <taxon>Prorocentrales</taxon>
        <taxon>Prorocentraceae</taxon>
        <taxon>Prorocentrum</taxon>
    </lineage>
</organism>
<dbReference type="PANTHER" id="PTHR48136:SF1">
    <property type="entry name" value="RUBREDOXIN-LIKE SUPERFAMILY PROTEIN"/>
    <property type="match status" value="1"/>
</dbReference>
<keyword evidence="4" id="KW-1185">Reference proteome</keyword>
<evidence type="ECO:0000256" key="1">
    <source>
        <dbReference type="SAM" id="Phobius"/>
    </source>
</evidence>
<feature type="domain" description="Rubredoxin-like" evidence="2">
    <location>
        <begin position="77"/>
        <end position="120"/>
    </location>
</feature>
<comment type="caution">
    <text evidence="3">The sequence shown here is derived from an EMBL/GenBank/DDBJ whole genome shotgun (WGS) entry which is preliminary data.</text>
</comment>
<feature type="transmembrane region" description="Helical" evidence="1">
    <location>
        <begin position="136"/>
        <end position="155"/>
    </location>
</feature>
<keyword evidence="1" id="KW-1133">Transmembrane helix</keyword>
<accession>A0ABN9TTG9</accession>
<dbReference type="Gene3D" id="2.20.28.10">
    <property type="match status" value="1"/>
</dbReference>
<dbReference type="PROSITE" id="PS50903">
    <property type="entry name" value="RUBREDOXIN_LIKE"/>
    <property type="match status" value="1"/>
</dbReference>
<sequence>MSRPVFCTLIRSCFDLFGSMRAACGGAAAQFLLGNTVAFVAGRQAVFNTNISPGGVEPARGELVARQARGGAGTYWEGEWICADCGYIYNERAFGSKFEDLKMGFKCPACAAPRRRFARKLGDKVGTTLDGGDTPIIIFSVVALVAVFAIAYWTLN</sequence>
<evidence type="ECO:0000313" key="4">
    <source>
        <dbReference type="Proteomes" id="UP001189429"/>
    </source>
</evidence>
<evidence type="ECO:0000259" key="2">
    <source>
        <dbReference type="PROSITE" id="PS50903"/>
    </source>
</evidence>
<gene>
    <name evidence="3" type="ORF">PCOR1329_LOCUS42175</name>
</gene>
<dbReference type="PANTHER" id="PTHR48136">
    <property type="entry name" value="RUBREDOXIN-LIKE SUPERFAMILY PROTEIN"/>
    <property type="match status" value="1"/>
</dbReference>
<proteinExistence type="predicted"/>
<dbReference type="SUPFAM" id="SSF57802">
    <property type="entry name" value="Rubredoxin-like"/>
    <property type="match status" value="1"/>
</dbReference>
<keyword evidence="1" id="KW-0472">Membrane</keyword>
<dbReference type="InterPro" id="IPR024934">
    <property type="entry name" value="Rubredoxin-like_dom"/>
</dbReference>
<keyword evidence="1" id="KW-0812">Transmembrane</keyword>
<protein>
    <recommendedName>
        <fullName evidence="2">Rubredoxin-like domain-containing protein</fullName>
    </recommendedName>
</protein>
<name>A0ABN9TTG9_9DINO</name>
<dbReference type="Proteomes" id="UP001189429">
    <property type="component" value="Unassembled WGS sequence"/>
</dbReference>
<dbReference type="EMBL" id="CAUYUJ010015065">
    <property type="protein sequence ID" value="CAK0849497.1"/>
    <property type="molecule type" value="Genomic_DNA"/>
</dbReference>